<evidence type="ECO:0000256" key="2">
    <source>
        <dbReference type="ARBA" id="ARBA00023134"/>
    </source>
</evidence>
<dbReference type="FunFam" id="1.10.1580.10:FF:000004">
    <property type="entry name" value="Mitochondrial GTPase 1"/>
    <property type="match status" value="1"/>
</dbReference>
<dbReference type="Pfam" id="PF15400">
    <property type="entry name" value="TEX33"/>
    <property type="match status" value="1"/>
</dbReference>
<dbReference type="OrthoDB" id="269151at2759"/>
<dbReference type="InterPro" id="IPR029234">
    <property type="entry name" value="CIMIP4"/>
</dbReference>
<name>A0A7I8V6N8_9ANNE</name>
<evidence type="ECO:0000313" key="5">
    <source>
        <dbReference type="EMBL" id="CAD5111985.1"/>
    </source>
</evidence>
<proteinExistence type="predicted"/>
<evidence type="ECO:0000256" key="1">
    <source>
        <dbReference type="ARBA" id="ARBA00022741"/>
    </source>
</evidence>
<organism evidence="5 6">
    <name type="scientific">Dimorphilus gyrociliatus</name>
    <dbReference type="NCBI Taxonomy" id="2664684"/>
    <lineage>
        <taxon>Eukaryota</taxon>
        <taxon>Metazoa</taxon>
        <taxon>Spiralia</taxon>
        <taxon>Lophotrochozoa</taxon>
        <taxon>Annelida</taxon>
        <taxon>Polychaeta</taxon>
        <taxon>Polychaeta incertae sedis</taxon>
        <taxon>Dinophilidae</taxon>
        <taxon>Dimorphilus</taxon>
    </lineage>
</organism>
<protein>
    <submittedName>
        <fullName evidence="5">DgyrCDS1239</fullName>
    </submittedName>
</protein>
<keyword evidence="1" id="KW-0547">Nucleotide-binding</keyword>
<keyword evidence="6" id="KW-1185">Reference proteome</keyword>
<dbReference type="InterPro" id="IPR023179">
    <property type="entry name" value="GTP-bd_ortho_bundle_sf"/>
</dbReference>
<evidence type="ECO:0000313" key="6">
    <source>
        <dbReference type="Proteomes" id="UP000549394"/>
    </source>
</evidence>
<dbReference type="Pfam" id="PF01926">
    <property type="entry name" value="MMR_HSR1"/>
    <property type="match status" value="1"/>
</dbReference>
<dbReference type="InterPro" id="IPR006073">
    <property type="entry name" value="GTP-bd"/>
</dbReference>
<gene>
    <name evidence="5" type="ORF">DGYR_LOCUS1196</name>
</gene>
<dbReference type="Gene3D" id="1.10.1580.10">
    <property type="match status" value="1"/>
</dbReference>
<feature type="domain" description="G" evidence="4">
    <location>
        <begin position="109"/>
        <end position="168"/>
    </location>
</feature>
<dbReference type="Gene3D" id="3.40.50.300">
    <property type="entry name" value="P-loop containing nucleotide triphosphate hydrolases"/>
    <property type="match status" value="2"/>
</dbReference>
<evidence type="ECO:0000259" key="4">
    <source>
        <dbReference type="Pfam" id="PF01926"/>
    </source>
</evidence>
<dbReference type="EMBL" id="CAJFCJ010000002">
    <property type="protein sequence ID" value="CAD5111985.1"/>
    <property type="molecule type" value="Genomic_DNA"/>
</dbReference>
<evidence type="ECO:0000256" key="3">
    <source>
        <dbReference type="SAM" id="MobiDB-lite"/>
    </source>
</evidence>
<sequence>MAKRAVQLREKFIFPPKHVAHYFPWHMQKGLRKLMNRLRDVDCLVEVHDARIPLSGRNPIFKETAEVRPHLLLLNKIDLADISHKEIIVKKLQQDGVNEVLFTNCKSVPNVGKSSLINTMRNVYTGKSGKATRVGATAGVTRSVLEKIKVSDSPKIYVFDTPGILQPKPNNMDAAMKLALCGTLQDHILGSETIVDYMLFWLNKNALFEYVDFFNLPSPTDNVIEFLSTIAIKKNMMIKVKSVATGKYEIKPNFQHVSEMVLKAFREGNLAMTTSLLEVDPDAKSWSDFKAKKTKAFPKNSLFGCQLEIYDETDKKNVQNLNLANYENTQKKRSSRKSLSTSVKQRLPDQKLLELGTNAVEKQFKETEIAKSQFEEAKLKALCFDRKSEDHFSKHPRVSKNHQWYKTEDLAHADEVNAIGFGKKRNFDYERGLKKPVIHNYSIIGDILRTGMDSQPVANNSKCYQLGNQLPPIRNNSSSNAETVDPILYEPRNFTAAKNRPKTKVINGVELPLNIIHQFGTKVCEELLKDEGSVKDLFDQYESARSRPSRYVTRRDVNKPKDPMNLEPGYESLGQAVRYNTFPGYSRDQEVTEKQTNYNWQVFDNRTEIPNEFRARKDELSNWHENNFIKSDLLKKWNTYEENRPKYEANWNRNATELRQEKGTKEKKIPTKEKNTTKKTFRKPTQKLEKDEINVKTPPLTPPQAAKDDKIKVKKNFERDEEFWKFYDQPMG</sequence>
<accession>A0A7I8V6N8</accession>
<dbReference type="GO" id="GO:0005739">
    <property type="term" value="C:mitochondrion"/>
    <property type="evidence" value="ECO:0007669"/>
    <property type="project" value="TreeGrafter"/>
</dbReference>
<dbReference type="InterPro" id="IPR027417">
    <property type="entry name" value="P-loop_NTPase"/>
</dbReference>
<dbReference type="SUPFAM" id="SSF52540">
    <property type="entry name" value="P-loop containing nucleoside triphosphate hydrolases"/>
    <property type="match status" value="1"/>
</dbReference>
<keyword evidence="2" id="KW-0342">GTP-binding</keyword>
<feature type="compositionally biased region" description="Basic and acidic residues" evidence="3">
    <location>
        <begin position="663"/>
        <end position="676"/>
    </location>
</feature>
<dbReference type="Proteomes" id="UP000549394">
    <property type="component" value="Unassembled WGS sequence"/>
</dbReference>
<comment type="caution">
    <text evidence="5">The sequence shown here is derived from an EMBL/GenBank/DDBJ whole genome shotgun (WGS) entry which is preliminary data.</text>
</comment>
<dbReference type="AlphaFoldDB" id="A0A7I8V6N8"/>
<dbReference type="GO" id="GO:0032543">
    <property type="term" value="P:mitochondrial translation"/>
    <property type="evidence" value="ECO:0007669"/>
    <property type="project" value="TreeGrafter"/>
</dbReference>
<dbReference type="GO" id="GO:0005525">
    <property type="term" value="F:GTP binding"/>
    <property type="evidence" value="ECO:0007669"/>
    <property type="project" value="UniProtKB-KW"/>
</dbReference>
<dbReference type="PANTHER" id="PTHR45782:SF4">
    <property type="entry name" value="MITOCHONDRIAL RIBOSOME-ASSOCIATED GTPASE 1"/>
    <property type="match status" value="1"/>
</dbReference>
<reference evidence="5 6" key="1">
    <citation type="submission" date="2020-08" db="EMBL/GenBank/DDBJ databases">
        <authorList>
            <person name="Hejnol A."/>
        </authorList>
    </citation>
    <scope>NUCLEOTIDE SEQUENCE [LARGE SCALE GENOMIC DNA]</scope>
</reference>
<dbReference type="CDD" id="cd01856">
    <property type="entry name" value="YlqF"/>
    <property type="match status" value="1"/>
</dbReference>
<feature type="region of interest" description="Disordered" evidence="3">
    <location>
        <begin position="663"/>
        <end position="707"/>
    </location>
</feature>
<dbReference type="GO" id="GO:0003924">
    <property type="term" value="F:GTPase activity"/>
    <property type="evidence" value="ECO:0007669"/>
    <property type="project" value="TreeGrafter"/>
</dbReference>
<dbReference type="PANTHER" id="PTHR45782">
    <property type="entry name" value="MITOCHONDRIAL RIBOSOME-ASSOCIATED GTPASE 1"/>
    <property type="match status" value="1"/>
</dbReference>